<keyword evidence="3" id="KW-0813">Transport</keyword>
<feature type="chain" id="PRO_5032946224" evidence="6">
    <location>
        <begin position="23"/>
        <end position="314"/>
    </location>
</feature>
<comment type="similarity">
    <text evidence="2">Belongs to the bacterial solute-binding protein 8 family.</text>
</comment>
<sequence length="314" mass="34170">MKFKTLAFATILGLTTSFTVSAQVTFDYKDQNIQLKKNPKKIAVYDLSALDILNALGLEAQLVPAASFAGNLSKYQQDKFNKAGSLFEPDLNVLKTTKPDLIIVGGRSASKAEAVKGIAPTLDLSSDTSQYIADLTERTHVLARAFGKEKIATEKLGKIATLQQQLKKQTEGKTALMLFAVGENFMPHAENDRFGFVYELAGFKPVLDPSEQSDAPRPEAGSPEALKAAEKNVQRITAAVEKNPDYIIVLDRGAVNTQKYTAQDNIQKHPALKNAKALAEKKVIYVSADAWYITGAGLDNTAFMLEELIKGTAN</sequence>
<evidence type="ECO:0000256" key="3">
    <source>
        <dbReference type="ARBA" id="ARBA00022448"/>
    </source>
</evidence>
<dbReference type="AlphaFoldDB" id="A0A7T7WKE1"/>
<keyword evidence="4" id="KW-0408">Iron</keyword>
<dbReference type="EMBL" id="CP060811">
    <property type="protein sequence ID" value="QQN88868.1"/>
    <property type="molecule type" value="Genomic_DNA"/>
</dbReference>
<dbReference type="RefSeq" id="WP_200230043.1">
    <property type="nucleotide sequence ID" value="NZ_CP060811.1"/>
</dbReference>
<reference evidence="8 9" key="1">
    <citation type="submission" date="2020-08" db="EMBL/GenBank/DDBJ databases">
        <title>Emergence of ISAba1-mediated novel tet(X) in Acinetobacter variabilis from a chicken farm.</title>
        <authorList>
            <person name="Peng K."/>
            <person name="Li R."/>
        </authorList>
    </citation>
    <scope>NUCLEOTIDE SEQUENCE [LARGE SCALE GENOMIC DNA]</scope>
    <source>
        <strain evidence="8 9">XM9F202-2</strain>
    </source>
</reference>
<accession>A0A7T7WKE1</accession>
<feature type="domain" description="Fe/B12 periplasmic-binding" evidence="7">
    <location>
        <begin position="41"/>
        <end position="314"/>
    </location>
</feature>
<evidence type="ECO:0000256" key="1">
    <source>
        <dbReference type="ARBA" id="ARBA00004196"/>
    </source>
</evidence>
<dbReference type="PANTHER" id="PTHR30532:SF28">
    <property type="entry name" value="PETROBACTIN-BINDING PROTEIN YCLQ"/>
    <property type="match status" value="1"/>
</dbReference>
<evidence type="ECO:0000256" key="2">
    <source>
        <dbReference type="ARBA" id="ARBA00008814"/>
    </source>
</evidence>
<evidence type="ECO:0000256" key="6">
    <source>
        <dbReference type="SAM" id="SignalP"/>
    </source>
</evidence>
<keyword evidence="4" id="KW-0406">Ion transport</keyword>
<comment type="subcellular location">
    <subcellularLocation>
        <location evidence="1">Cell envelope</location>
    </subcellularLocation>
</comment>
<proteinExistence type="inferred from homology"/>
<evidence type="ECO:0000259" key="7">
    <source>
        <dbReference type="PROSITE" id="PS50983"/>
    </source>
</evidence>
<evidence type="ECO:0000313" key="9">
    <source>
        <dbReference type="Proteomes" id="UP000596079"/>
    </source>
</evidence>
<dbReference type="InterPro" id="IPR002491">
    <property type="entry name" value="ABC_transptr_periplasmic_BD"/>
</dbReference>
<dbReference type="Proteomes" id="UP000596079">
    <property type="component" value="Chromosome"/>
</dbReference>
<dbReference type="Gene3D" id="3.40.50.1980">
    <property type="entry name" value="Nitrogenase molybdenum iron protein domain"/>
    <property type="match status" value="2"/>
</dbReference>
<gene>
    <name evidence="8" type="ORF">IAQ69_04090</name>
</gene>
<evidence type="ECO:0000256" key="5">
    <source>
        <dbReference type="ARBA" id="ARBA00022729"/>
    </source>
</evidence>
<dbReference type="GO" id="GO:0030288">
    <property type="term" value="C:outer membrane-bounded periplasmic space"/>
    <property type="evidence" value="ECO:0007669"/>
    <property type="project" value="TreeGrafter"/>
</dbReference>
<keyword evidence="5 6" id="KW-0732">Signal</keyword>
<dbReference type="PROSITE" id="PS50983">
    <property type="entry name" value="FE_B12_PBP"/>
    <property type="match status" value="1"/>
</dbReference>
<dbReference type="Pfam" id="PF01497">
    <property type="entry name" value="Peripla_BP_2"/>
    <property type="match status" value="1"/>
</dbReference>
<feature type="signal peptide" evidence="6">
    <location>
        <begin position="1"/>
        <end position="22"/>
    </location>
</feature>
<dbReference type="GO" id="GO:1901678">
    <property type="term" value="P:iron coordination entity transport"/>
    <property type="evidence" value="ECO:0007669"/>
    <property type="project" value="UniProtKB-ARBA"/>
</dbReference>
<dbReference type="SUPFAM" id="SSF53807">
    <property type="entry name" value="Helical backbone' metal receptor"/>
    <property type="match status" value="1"/>
</dbReference>
<protein>
    <submittedName>
        <fullName evidence="8">ABC transporter substrate-binding protein</fullName>
    </submittedName>
</protein>
<dbReference type="PANTHER" id="PTHR30532">
    <property type="entry name" value="IRON III DICITRATE-BINDING PERIPLASMIC PROTEIN"/>
    <property type="match status" value="1"/>
</dbReference>
<organism evidence="8 9">
    <name type="scientific">Acinetobacter variabilis</name>
    <dbReference type="NCBI Taxonomy" id="70346"/>
    <lineage>
        <taxon>Bacteria</taxon>
        <taxon>Pseudomonadati</taxon>
        <taxon>Pseudomonadota</taxon>
        <taxon>Gammaproteobacteria</taxon>
        <taxon>Moraxellales</taxon>
        <taxon>Moraxellaceae</taxon>
        <taxon>Acinetobacter</taxon>
    </lineage>
</organism>
<evidence type="ECO:0000313" key="8">
    <source>
        <dbReference type="EMBL" id="QQN88868.1"/>
    </source>
</evidence>
<evidence type="ECO:0000256" key="4">
    <source>
        <dbReference type="ARBA" id="ARBA00022496"/>
    </source>
</evidence>
<keyword evidence="4" id="KW-0410">Iron transport</keyword>
<dbReference type="InterPro" id="IPR051313">
    <property type="entry name" value="Bact_iron-sidero_bind"/>
</dbReference>
<name>A0A7T7WKE1_9GAMM</name>